<protein>
    <submittedName>
        <fullName evidence="1">Uncharacterized protein</fullName>
    </submittedName>
</protein>
<dbReference type="AlphaFoldDB" id="G9ZTD1"/>
<accession>G9ZTD1</accession>
<evidence type="ECO:0000313" key="1">
    <source>
        <dbReference type="EMBL" id="EHL95346.1"/>
    </source>
</evidence>
<organism evidence="1 2">
    <name type="scientific">Lentilactobacillus parafarraginis F0439</name>
    <dbReference type="NCBI Taxonomy" id="797515"/>
    <lineage>
        <taxon>Bacteria</taxon>
        <taxon>Bacillati</taxon>
        <taxon>Bacillota</taxon>
        <taxon>Bacilli</taxon>
        <taxon>Lactobacillales</taxon>
        <taxon>Lactobacillaceae</taxon>
        <taxon>Lentilactobacillus</taxon>
    </lineage>
</organism>
<dbReference type="HOGENOM" id="CLU_3217908_0_0_9"/>
<evidence type="ECO:0000313" key="2">
    <source>
        <dbReference type="Proteomes" id="UP000004625"/>
    </source>
</evidence>
<dbReference type="STRING" id="797515.HMPREF9103_03016"/>
<name>G9ZTD1_9LACO</name>
<gene>
    <name evidence="1" type="ORF">HMPREF9103_03016</name>
</gene>
<reference evidence="1 2" key="1">
    <citation type="submission" date="2011-09" db="EMBL/GenBank/DDBJ databases">
        <authorList>
            <person name="Weinstock G."/>
            <person name="Sodergren E."/>
            <person name="Clifton S."/>
            <person name="Fulton L."/>
            <person name="Fulton B."/>
            <person name="Courtney L."/>
            <person name="Fronick C."/>
            <person name="Harrison M."/>
            <person name="Strong C."/>
            <person name="Farmer C."/>
            <person name="Delahaunty K."/>
            <person name="Markovic C."/>
            <person name="Hall O."/>
            <person name="Minx P."/>
            <person name="Tomlinson C."/>
            <person name="Mitreva M."/>
            <person name="Hou S."/>
            <person name="Chen J."/>
            <person name="Wollam A."/>
            <person name="Pepin K.H."/>
            <person name="Johnson M."/>
            <person name="Bhonagiri V."/>
            <person name="Zhang X."/>
            <person name="Suruliraj S."/>
            <person name="Warren W."/>
            <person name="Chinwalla A."/>
            <person name="Mardis E.R."/>
            <person name="Wilson R.K."/>
        </authorList>
    </citation>
    <scope>NUCLEOTIDE SEQUENCE [LARGE SCALE GENOMIC DNA]</scope>
    <source>
        <strain evidence="1 2">F0439</strain>
    </source>
</reference>
<proteinExistence type="predicted"/>
<dbReference type="EMBL" id="AGEY01000207">
    <property type="protein sequence ID" value="EHL95346.1"/>
    <property type="molecule type" value="Genomic_DNA"/>
</dbReference>
<dbReference type="Proteomes" id="UP000004625">
    <property type="component" value="Unassembled WGS sequence"/>
</dbReference>
<keyword evidence="2" id="KW-1185">Reference proteome</keyword>
<comment type="caution">
    <text evidence="1">The sequence shown here is derived from an EMBL/GenBank/DDBJ whole genome shotgun (WGS) entry which is preliminary data.</text>
</comment>
<sequence>MGAGLIMGANKDCGDCGVTDDIIMGGLTDIFNGAFNPRGFRTTG</sequence>